<protein>
    <submittedName>
        <fullName evidence="3">Uncharacterized protein</fullName>
    </submittedName>
</protein>
<evidence type="ECO:0000313" key="3">
    <source>
        <dbReference type="EMBL" id="THU99209.1"/>
    </source>
</evidence>
<proteinExistence type="predicted"/>
<feature type="signal peptide" evidence="2">
    <location>
        <begin position="1"/>
        <end position="23"/>
    </location>
</feature>
<keyword evidence="1" id="KW-1133">Transmembrane helix</keyword>
<dbReference type="EMBL" id="ML179123">
    <property type="protein sequence ID" value="THU99209.1"/>
    <property type="molecule type" value="Genomic_DNA"/>
</dbReference>
<dbReference type="OrthoDB" id="2962003at2759"/>
<evidence type="ECO:0000256" key="2">
    <source>
        <dbReference type="SAM" id="SignalP"/>
    </source>
</evidence>
<organism evidence="3 4">
    <name type="scientific">Dendrothele bispora (strain CBS 962.96)</name>
    <dbReference type="NCBI Taxonomy" id="1314807"/>
    <lineage>
        <taxon>Eukaryota</taxon>
        <taxon>Fungi</taxon>
        <taxon>Dikarya</taxon>
        <taxon>Basidiomycota</taxon>
        <taxon>Agaricomycotina</taxon>
        <taxon>Agaricomycetes</taxon>
        <taxon>Agaricomycetidae</taxon>
        <taxon>Agaricales</taxon>
        <taxon>Agaricales incertae sedis</taxon>
        <taxon>Dendrothele</taxon>
    </lineage>
</organism>
<dbReference type="Proteomes" id="UP000297245">
    <property type="component" value="Unassembled WGS sequence"/>
</dbReference>
<evidence type="ECO:0000256" key="1">
    <source>
        <dbReference type="SAM" id="Phobius"/>
    </source>
</evidence>
<feature type="transmembrane region" description="Helical" evidence="1">
    <location>
        <begin position="181"/>
        <end position="200"/>
    </location>
</feature>
<reference evidence="3 4" key="1">
    <citation type="journal article" date="2019" name="Nat. Ecol. Evol.">
        <title>Megaphylogeny resolves global patterns of mushroom evolution.</title>
        <authorList>
            <person name="Varga T."/>
            <person name="Krizsan K."/>
            <person name="Foldi C."/>
            <person name="Dima B."/>
            <person name="Sanchez-Garcia M."/>
            <person name="Sanchez-Ramirez S."/>
            <person name="Szollosi G.J."/>
            <person name="Szarkandi J.G."/>
            <person name="Papp V."/>
            <person name="Albert L."/>
            <person name="Andreopoulos W."/>
            <person name="Angelini C."/>
            <person name="Antonin V."/>
            <person name="Barry K.W."/>
            <person name="Bougher N.L."/>
            <person name="Buchanan P."/>
            <person name="Buyck B."/>
            <person name="Bense V."/>
            <person name="Catcheside P."/>
            <person name="Chovatia M."/>
            <person name="Cooper J."/>
            <person name="Damon W."/>
            <person name="Desjardin D."/>
            <person name="Finy P."/>
            <person name="Geml J."/>
            <person name="Haridas S."/>
            <person name="Hughes K."/>
            <person name="Justo A."/>
            <person name="Karasinski D."/>
            <person name="Kautmanova I."/>
            <person name="Kiss B."/>
            <person name="Kocsube S."/>
            <person name="Kotiranta H."/>
            <person name="LaButti K.M."/>
            <person name="Lechner B.E."/>
            <person name="Liimatainen K."/>
            <person name="Lipzen A."/>
            <person name="Lukacs Z."/>
            <person name="Mihaltcheva S."/>
            <person name="Morgado L.N."/>
            <person name="Niskanen T."/>
            <person name="Noordeloos M.E."/>
            <person name="Ohm R.A."/>
            <person name="Ortiz-Santana B."/>
            <person name="Ovrebo C."/>
            <person name="Racz N."/>
            <person name="Riley R."/>
            <person name="Savchenko A."/>
            <person name="Shiryaev A."/>
            <person name="Soop K."/>
            <person name="Spirin V."/>
            <person name="Szebenyi C."/>
            <person name="Tomsovsky M."/>
            <person name="Tulloss R.E."/>
            <person name="Uehling J."/>
            <person name="Grigoriev I.V."/>
            <person name="Vagvolgyi C."/>
            <person name="Papp T."/>
            <person name="Martin F.M."/>
            <person name="Miettinen O."/>
            <person name="Hibbett D.S."/>
            <person name="Nagy L.G."/>
        </authorList>
    </citation>
    <scope>NUCLEOTIDE SEQUENCE [LARGE SCALE GENOMIC DNA]</scope>
    <source>
        <strain evidence="3 4">CBS 962.96</strain>
    </source>
</reference>
<accession>A0A4S8M9X1</accession>
<dbReference type="AlphaFoldDB" id="A0A4S8M9X1"/>
<feature type="chain" id="PRO_5021013708" evidence="2">
    <location>
        <begin position="24"/>
        <end position="201"/>
    </location>
</feature>
<keyword evidence="1" id="KW-0472">Membrane</keyword>
<keyword evidence="4" id="KW-1185">Reference proteome</keyword>
<sequence length="201" mass="19978">MRSVLSFVLLVGTIISLPGYTLSQVTLTVYGDDSIFTSTDSDTISASTGVSAIGTAADGSETTFLYHEVDIVTGQVSGVATTTTGTIDATLINSASGFKLSISTNIPVPSASDTVIAFDVIGCDSTGENSGVCSQIGIVEDRTMTTTVVQSTQSGSASTVVLGALSSATGNKSAASSIGTGSALGMLGIVVVGIFSGVLIL</sequence>
<evidence type="ECO:0000313" key="4">
    <source>
        <dbReference type="Proteomes" id="UP000297245"/>
    </source>
</evidence>
<keyword evidence="2" id="KW-0732">Signal</keyword>
<keyword evidence="1" id="KW-0812">Transmembrane</keyword>
<name>A0A4S8M9X1_DENBC</name>
<gene>
    <name evidence="3" type="ORF">K435DRAFT_855887</name>
</gene>